<dbReference type="PANTHER" id="PTHR23303">
    <property type="entry name" value="CARBOXYPEPTIDASE REGULATORY REGION-CONTAINING"/>
    <property type="match status" value="1"/>
</dbReference>
<feature type="domain" description="DUF7507" evidence="5">
    <location>
        <begin position="437"/>
        <end position="512"/>
    </location>
</feature>
<dbReference type="InterPro" id="IPR051417">
    <property type="entry name" value="SDr/BOS_complex"/>
</dbReference>
<dbReference type="InterPro" id="IPR055354">
    <property type="entry name" value="DUF7507"/>
</dbReference>
<evidence type="ECO:0000256" key="2">
    <source>
        <dbReference type="ARBA" id="ARBA00022525"/>
    </source>
</evidence>
<dbReference type="Pfam" id="PF17210">
    <property type="entry name" value="SdrD_B"/>
    <property type="match status" value="2"/>
</dbReference>
<feature type="domain" description="SD-repeat containing protein B" evidence="4">
    <location>
        <begin position="539"/>
        <end position="638"/>
    </location>
</feature>
<dbReference type="InterPro" id="IPR047589">
    <property type="entry name" value="DUF11_rpt"/>
</dbReference>
<evidence type="ECO:0000259" key="5">
    <source>
        <dbReference type="Pfam" id="PF24346"/>
    </source>
</evidence>
<dbReference type="SUPFAM" id="SSF49478">
    <property type="entry name" value="Cna protein B-type domain"/>
    <property type="match status" value="5"/>
</dbReference>
<dbReference type="NCBIfam" id="TIGR01451">
    <property type="entry name" value="B_ant_repeat"/>
    <property type="match status" value="1"/>
</dbReference>
<evidence type="ECO:0000313" key="6">
    <source>
        <dbReference type="EMBL" id="XDV57612.1"/>
    </source>
</evidence>
<organism evidence="6">
    <name type="scientific">Bradyrhizobium sp. LLZ17</name>
    <dbReference type="NCBI Taxonomy" id="3239388"/>
    <lineage>
        <taxon>Bacteria</taxon>
        <taxon>Pseudomonadati</taxon>
        <taxon>Pseudomonadota</taxon>
        <taxon>Alphaproteobacteria</taxon>
        <taxon>Hyphomicrobiales</taxon>
        <taxon>Nitrobacteraceae</taxon>
        <taxon>Bradyrhizobium</taxon>
    </lineage>
</organism>
<dbReference type="SUPFAM" id="SSF117074">
    <property type="entry name" value="Hypothetical protein PA1324"/>
    <property type="match status" value="2"/>
</dbReference>
<gene>
    <name evidence="6" type="ORF">AB8Z38_34720</name>
</gene>
<protein>
    <submittedName>
        <fullName evidence="6">Beta strand repeat-containing protein</fullName>
    </submittedName>
</protein>
<evidence type="ECO:0000259" key="4">
    <source>
        <dbReference type="Pfam" id="PF17210"/>
    </source>
</evidence>
<reference evidence="6" key="1">
    <citation type="submission" date="2024-08" db="EMBL/GenBank/DDBJ databases">
        <authorList>
            <person name="Chaddad Z."/>
            <person name="Lamrabet M."/>
            <person name="Bouhnik O."/>
            <person name="Alami S."/>
            <person name="Wipf D."/>
            <person name="Courty P.E."/>
            <person name="Missbah El Idrissi M."/>
        </authorList>
    </citation>
    <scope>NUCLEOTIDE SEQUENCE</scope>
    <source>
        <strain evidence="6">LLZ17</strain>
    </source>
</reference>
<dbReference type="InterPro" id="IPR013783">
    <property type="entry name" value="Ig-like_fold"/>
</dbReference>
<sequence>MASYTWDPITSTYVLSADQSFSVTTDQLDYSPGSTASITAAGSSAGDAIEITAQVIEANGTLGAITFDTTLTIGSDGTAATTMWIDPALYTNQNILLTATDLTAGVMATERFADAPPTDFLYVDNHIDLSVAMGTTLGTTALVAGAIWANDGTTLDPNGSTGSGVFSTFSEVQQDNSSQLGTEQGFDTTAVGVLNGGSDDTHNFTIHLSNLVAVDASGNPITSATPVNTPSYYAFKLDVHQNTNNSYLSLDELQIWQSHTDNLGNGSFTANDGTAGTAPSFSFNSGSGTLVYDLNSTQHETSNQPNSVLLNSQFTAGSGGGSQTGSDLVVLIPTADFDPAKGDSVYLYSAFGYQGGSWAANSTFEEWGAQTGTTAPNVTPLINVEKLVSVNGGTTWYLNPDDGINGESAGDITAVTAAITAVLPSGQTLISDGSVPSATPGGTVDYEVVVTNTGNVTDTNVSVTDSPLLPGPFTFSSTILAPGASLVSSVVTSMAGAAGSGFADTATVTANYGNTLLTDSDTASFTVAAAQPTAVLSGFKYEDANGNGMLDPGTDGAPKVGFEIFLYQDNGTVAGQLDANDTLVDHVTTDAAGAYSFGPLNPGSYIIVEGNQAGWVQSPDVNTMVVNGSSDVGFDSTKSENGYLEQVRTSNVGDLNFANFHEITIEGTKYNDIKGDDGTVAVGTADDIGLAGVTIDLIDANTSAVVAMTTTGTGGHYEFDNVLPLGAGDTYLVKEVVPANSTQTYGSAGYVITPTSGADLKGNDFANFADFKIEGTKYNDVKGDDGTVAVGTADDIGLAGVTIDLIDANTSAVVAMTTTGTGGHYEFDNVLPLGAGDSYLVKEVVPANSTQTYGSAGYVITPTSGADLKGNDFANFADFKIEGTKYNDVKGDDGTVAVGTADDIGLAGVTIDLIDANTSAVVAMTTTGTGGHYEFDNVLPLGAGDSYLVKEVVPANSTQTYGSAGYVITPASGADLKGNDFANFADFKIEGTKYNDVKGDDGTVAVGTADDIGLAGVTIDLIDANTSAVVAMTTTGPGGHYEFDNVLPLGAGDSYLVKEVVPANSTQTYGSAGHVITPASGADLKGNDFANFADFKIEGTKYNDVKGDDGTVAVGTADDIGLAGVTIDLIDANTSAVVAMTTTGPGGHYEFDNVLPLGAGDSYLVKEVVPANSTQTYGSAGYVITPASGADLKGNDFANFAEFSISGKKYFDANSNGKIDSGVDTPIGGVTIDLFTWKDSNHNGHVDSGETTFLEATTTATDGSYSFGNLAPGNYFVQELLPGGYTETFGTAGYTVAGTSGVNITNDNFANAINQALPGLTAGFWAQHQTDWDGIAFNDSKAATLESAGTLTKAYLPGTDDVNPLKTGLLLGDIDHSGTTNSGEKAFFLPLLAAQEIITQSTSSDAHVIMLNQLIASQLNDYNDGGHEPIGLIETAINWAETTYTAGTLTGGNADLNHDGKLETTFSATGKVVSASATIINVTPSTVSQLYVGESVTGSGIPGSTTVSTFGTNSITINHNATSNVNSDTLTFGAVGAEYNTSTQLFTSALSSSSPAWTAFSSVFNETTAGYHPHTGNALVDATHYAVTADGEGLKNALEAFNGGLAGGQLDVSADGSLVYWKSGGGD</sequence>
<dbReference type="InterPro" id="IPR033764">
    <property type="entry name" value="Sdr_B"/>
</dbReference>
<feature type="domain" description="SD-repeat containing protein B" evidence="4">
    <location>
        <begin position="1210"/>
        <end position="1307"/>
    </location>
</feature>
<dbReference type="GO" id="GO:0005576">
    <property type="term" value="C:extracellular region"/>
    <property type="evidence" value="ECO:0007669"/>
    <property type="project" value="UniProtKB-SubCell"/>
</dbReference>
<comment type="subcellular location">
    <subcellularLocation>
        <location evidence="1">Secreted</location>
    </subcellularLocation>
</comment>
<dbReference type="PANTHER" id="PTHR23303:SF15">
    <property type="entry name" value="COLOSSIN-A"/>
    <property type="match status" value="1"/>
</dbReference>
<evidence type="ECO:0000256" key="1">
    <source>
        <dbReference type="ARBA" id="ARBA00004613"/>
    </source>
</evidence>
<dbReference type="Gene3D" id="2.60.40.10">
    <property type="entry name" value="Immunoglobulins"/>
    <property type="match status" value="7"/>
</dbReference>
<dbReference type="RefSeq" id="WP_369722031.1">
    <property type="nucleotide sequence ID" value="NZ_CP165734.1"/>
</dbReference>
<dbReference type="Pfam" id="PF24346">
    <property type="entry name" value="DUF7507"/>
    <property type="match status" value="1"/>
</dbReference>
<name>A0AB39XLP7_9BRAD</name>
<proteinExistence type="predicted"/>
<dbReference type="EMBL" id="CP165734">
    <property type="protein sequence ID" value="XDV57612.1"/>
    <property type="molecule type" value="Genomic_DNA"/>
</dbReference>
<evidence type="ECO:0000256" key="3">
    <source>
        <dbReference type="ARBA" id="ARBA00022729"/>
    </source>
</evidence>
<accession>A0AB39XLP7</accession>
<keyword evidence="3" id="KW-0732">Signal</keyword>
<keyword evidence="2" id="KW-0964">Secreted</keyword>